<dbReference type="Pfam" id="PF11412">
    <property type="entry name" value="DsbD_N"/>
    <property type="match status" value="1"/>
</dbReference>
<dbReference type="PANTHER" id="PTHR32234:SF0">
    <property type="entry name" value="THIOL:DISULFIDE INTERCHANGE PROTEIN DSBD"/>
    <property type="match status" value="1"/>
</dbReference>
<dbReference type="SUPFAM" id="SSF52833">
    <property type="entry name" value="Thioredoxin-like"/>
    <property type="match status" value="1"/>
</dbReference>
<dbReference type="NCBIfam" id="NF001419">
    <property type="entry name" value="PRK00293.1"/>
    <property type="match status" value="1"/>
</dbReference>
<feature type="chain" id="PRO_5013406740" description="Thiol:disulfide interchange protein DsbD" evidence="18">
    <location>
        <begin position="19"/>
        <end position="588"/>
    </location>
</feature>
<keyword evidence="15 18" id="KW-0676">Redox-active center</keyword>
<keyword evidence="9 18" id="KW-0249">Electron transport</keyword>
<sequence precursor="true">MRLIVFLLISLLTTVSQAQLFENNSAPVLAPESSRFVTAEEAFPFHAYQEGNQLLIDWQVQPGYYLYQSRMSFNPDNVKIKSSNIPDGIPHKDEFFGQVNVYTEPVFVTLTLTDAIRQPSITIKYQGCAKKGFCYPPEQQVITIDPTLIPASAQAASHPPSPSSQEPQSEQDRLADKLDNNLWSIPLFLLLGIGLAFTPCVFPMYPIITSIVLGRKDVTRKQAFKLGLIYVQGMALTYTALGLVVASAGLKFQALLQSPVILIGFSILFVALSLSMFGVYTLQMPGRLQTYLNQLSDKQTQGQTLGVFLMGAISGLVCSPCTTAPLSGALLYVAQTGDLVIGGIALYALGMGMGIPLILIAVFGHQFLPRSGPWMEKVKTLFGFILLAAPVFLLERILPEVWSAGLWTALGICFSIWLFLTGRTHSPTPFRKGIVTLFSVAGLCLSALPVSSYLLSHETQQEEHAIQFVQVNTIEALKQQLAQAKLAGQPVMFDLYADWCVACKEFEKYTFSDPSVQRQLSNFKLVQADVTNNSKADQEILRSFNILGLPTILFWNGEGQAVSAAKISGFLSAEDFQRNISQNHLSAN</sequence>
<dbReference type="Proteomes" id="UP000184600">
    <property type="component" value="Unassembled WGS sequence"/>
</dbReference>
<feature type="transmembrane region" description="Helical" evidence="18">
    <location>
        <begin position="226"/>
        <end position="248"/>
    </location>
</feature>
<comment type="catalytic activity">
    <reaction evidence="17 18">
        <text>[protein]-dithiol + NADP(+) = [protein]-disulfide + NADPH + H(+)</text>
        <dbReference type="Rhea" id="RHEA:18753"/>
        <dbReference type="Rhea" id="RHEA-COMP:10593"/>
        <dbReference type="Rhea" id="RHEA-COMP:10594"/>
        <dbReference type="ChEBI" id="CHEBI:15378"/>
        <dbReference type="ChEBI" id="CHEBI:29950"/>
        <dbReference type="ChEBI" id="CHEBI:50058"/>
        <dbReference type="ChEBI" id="CHEBI:57783"/>
        <dbReference type="ChEBI" id="CHEBI:58349"/>
        <dbReference type="EC" id="1.8.1.8"/>
    </reaction>
</comment>
<dbReference type="GO" id="GO:0017004">
    <property type="term" value="P:cytochrome complex assembly"/>
    <property type="evidence" value="ECO:0007669"/>
    <property type="project" value="UniProtKB-UniRule"/>
</dbReference>
<evidence type="ECO:0000256" key="15">
    <source>
        <dbReference type="ARBA" id="ARBA00023284"/>
    </source>
</evidence>
<keyword evidence="7 18" id="KW-0732">Signal</keyword>
<evidence type="ECO:0000256" key="18">
    <source>
        <dbReference type="HAMAP-Rule" id="MF_00399"/>
    </source>
</evidence>
<evidence type="ECO:0000256" key="12">
    <source>
        <dbReference type="ARBA" id="ARBA00023027"/>
    </source>
</evidence>
<evidence type="ECO:0000256" key="19">
    <source>
        <dbReference type="SAM" id="MobiDB-lite"/>
    </source>
</evidence>
<evidence type="ECO:0000256" key="17">
    <source>
        <dbReference type="ARBA" id="ARBA00047804"/>
    </source>
</evidence>
<dbReference type="Pfam" id="PF13899">
    <property type="entry name" value="Thioredoxin_7"/>
    <property type="match status" value="1"/>
</dbReference>
<evidence type="ECO:0000256" key="10">
    <source>
        <dbReference type="ARBA" id="ARBA00022989"/>
    </source>
</evidence>
<comment type="subcellular location">
    <subcellularLocation>
        <location evidence="1 18">Cell inner membrane</location>
        <topology evidence="1 18">Multi-pass membrane protein</topology>
    </subcellularLocation>
</comment>
<dbReference type="InterPro" id="IPR003834">
    <property type="entry name" value="Cyt_c_assmbl_TM_dom"/>
</dbReference>
<evidence type="ECO:0000256" key="9">
    <source>
        <dbReference type="ARBA" id="ARBA00022982"/>
    </source>
</evidence>
<keyword evidence="13 18" id="KW-0472">Membrane</keyword>
<evidence type="ECO:0000256" key="3">
    <source>
        <dbReference type="ARBA" id="ARBA00022448"/>
    </source>
</evidence>
<feature type="transmembrane region" description="Helical" evidence="18">
    <location>
        <begin position="434"/>
        <end position="455"/>
    </location>
</feature>
<dbReference type="AlphaFoldDB" id="A0A1M7Z0N5"/>
<evidence type="ECO:0000313" key="22">
    <source>
        <dbReference type="Proteomes" id="UP000184600"/>
    </source>
</evidence>
<dbReference type="OrthoDB" id="9811036at2"/>
<comment type="catalytic activity">
    <reaction evidence="16 18">
        <text>[protein]-dithiol + NAD(+) = [protein]-disulfide + NADH + H(+)</text>
        <dbReference type="Rhea" id="RHEA:18749"/>
        <dbReference type="Rhea" id="RHEA-COMP:10593"/>
        <dbReference type="Rhea" id="RHEA-COMP:10594"/>
        <dbReference type="ChEBI" id="CHEBI:15378"/>
        <dbReference type="ChEBI" id="CHEBI:29950"/>
        <dbReference type="ChEBI" id="CHEBI:50058"/>
        <dbReference type="ChEBI" id="CHEBI:57540"/>
        <dbReference type="ChEBI" id="CHEBI:57945"/>
        <dbReference type="EC" id="1.8.1.8"/>
    </reaction>
</comment>
<feature type="transmembrane region" description="Helical" evidence="18">
    <location>
        <begin position="404"/>
        <end position="422"/>
    </location>
</feature>
<keyword evidence="10 18" id="KW-1133">Transmembrane helix</keyword>
<evidence type="ECO:0000256" key="4">
    <source>
        <dbReference type="ARBA" id="ARBA00022475"/>
    </source>
</evidence>
<protein>
    <recommendedName>
        <fullName evidence="18">Thiol:disulfide interchange protein DsbD</fullName>
        <ecNumber evidence="18">1.8.1.8</ecNumber>
    </recommendedName>
    <alternativeName>
        <fullName evidence="18">Protein-disulfide reductase</fullName>
        <shortName evidence="18">Disulfide reductase</shortName>
    </alternativeName>
</protein>
<evidence type="ECO:0000256" key="11">
    <source>
        <dbReference type="ARBA" id="ARBA00023002"/>
    </source>
</evidence>
<dbReference type="InterPro" id="IPR035671">
    <property type="entry name" value="DsbD_gamma"/>
</dbReference>
<dbReference type="EMBL" id="FRFG01000062">
    <property type="protein sequence ID" value="SHO58392.1"/>
    <property type="molecule type" value="Genomic_DNA"/>
</dbReference>
<keyword evidence="6 18" id="KW-0812">Transmembrane</keyword>
<accession>A0A1M7Z0N5</accession>
<dbReference type="SUPFAM" id="SSF74863">
    <property type="entry name" value="Thiol:disulfide interchange protein DsbD, N-terminal domain (DsbD-alpha)"/>
    <property type="match status" value="1"/>
</dbReference>
<dbReference type="PANTHER" id="PTHR32234">
    <property type="entry name" value="THIOL:DISULFIDE INTERCHANGE PROTEIN DSBD"/>
    <property type="match status" value="1"/>
</dbReference>
<feature type="transmembrane region" description="Helical" evidence="18">
    <location>
        <begin position="380"/>
        <end position="398"/>
    </location>
</feature>
<keyword evidence="12 18" id="KW-0520">NAD</keyword>
<evidence type="ECO:0000256" key="13">
    <source>
        <dbReference type="ARBA" id="ARBA00023136"/>
    </source>
</evidence>
<feature type="signal peptide" evidence="18">
    <location>
        <begin position="1"/>
        <end position="18"/>
    </location>
</feature>
<dbReference type="GO" id="GO:0005886">
    <property type="term" value="C:plasma membrane"/>
    <property type="evidence" value="ECO:0007669"/>
    <property type="project" value="UniProtKB-SubCell"/>
</dbReference>
<organism evidence="21 22">
    <name type="scientific">Vibrio quintilis</name>
    <dbReference type="NCBI Taxonomy" id="1117707"/>
    <lineage>
        <taxon>Bacteria</taxon>
        <taxon>Pseudomonadati</taxon>
        <taxon>Pseudomonadota</taxon>
        <taxon>Gammaproteobacteria</taxon>
        <taxon>Vibrionales</taxon>
        <taxon>Vibrionaceae</taxon>
        <taxon>Vibrio</taxon>
    </lineage>
</organism>
<dbReference type="Gene3D" id="3.40.30.10">
    <property type="entry name" value="Glutaredoxin"/>
    <property type="match status" value="1"/>
</dbReference>
<dbReference type="InterPro" id="IPR028250">
    <property type="entry name" value="DsbDN"/>
</dbReference>
<feature type="transmembrane region" description="Helical" evidence="18">
    <location>
        <begin position="304"/>
        <end position="332"/>
    </location>
</feature>
<dbReference type="EC" id="1.8.1.8" evidence="18"/>
<dbReference type="Gene3D" id="2.60.40.1250">
    <property type="entry name" value="Thiol:disulfide interchange protein DsbD, N-terminal domain"/>
    <property type="match status" value="1"/>
</dbReference>
<keyword evidence="3 18" id="KW-0813">Transport</keyword>
<evidence type="ECO:0000313" key="21">
    <source>
        <dbReference type="EMBL" id="SHO58392.1"/>
    </source>
</evidence>
<name>A0A1M7Z0N5_9VIBR</name>
<comment type="similarity">
    <text evidence="2 18">Belongs to the thioredoxin family. DsbD subfamily.</text>
</comment>
<comment type="function">
    <text evidence="18">Required to facilitate the formation of correct disulfide bonds in some periplasmic proteins and for the assembly of the periplasmic c-type cytochromes. Acts by transferring electrons from cytoplasmic thioredoxin to the periplasm. This transfer involves a cascade of disulfide bond formation and reduction steps.</text>
</comment>
<feature type="transmembrane region" description="Helical" evidence="18">
    <location>
        <begin position="183"/>
        <end position="205"/>
    </location>
</feature>
<feature type="transmembrane region" description="Helical" evidence="18">
    <location>
        <begin position="260"/>
        <end position="283"/>
    </location>
</feature>
<evidence type="ECO:0000259" key="20">
    <source>
        <dbReference type="PROSITE" id="PS51352"/>
    </source>
</evidence>
<feature type="disulfide bond" description="Redox-active" evidence="18">
    <location>
        <begin position="128"/>
        <end position="134"/>
    </location>
</feature>
<keyword evidence="11 18" id="KW-0560">Oxidoreductase</keyword>
<dbReference type="STRING" id="1117707.VQ7734_04164"/>
<keyword evidence="22" id="KW-1185">Reference proteome</keyword>
<dbReference type="InterPro" id="IPR013766">
    <property type="entry name" value="Thioredoxin_domain"/>
</dbReference>
<keyword evidence="14 18" id="KW-1015">Disulfide bond</keyword>
<dbReference type="InterPro" id="IPR036249">
    <property type="entry name" value="Thioredoxin-like_sf"/>
</dbReference>
<evidence type="ECO:0000256" key="5">
    <source>
        <dbReference type="ARBA" id="ARBA00022519"/>
    </source>
</evidence>
<evidence type="ECO:0000256" key="7">
    <source>
        <dbReference type="ARBA" id="ARBA00022729"/>
    </source>
</evidence>
<dbReference type="RefSeq" id="WP_073585855.1">
    <property type="nucleotide sequence ID" value="NZ_AP024897.1"/>
</dbReference>
<evidence type="ECO:0000256" key="1">
    <source>
        <dbReference type="ARBA" id="ARBA00004429"/>
    </source>
</evidence>
<feature type="transmembrane region" description="Helical" evidence="18">
    <location>
        <begin position="344"/>
        <end position="368"/>
    </location>
</feature>
<dbReference type="GO" id="GO:0009055">
    <property type="term" value="F:electron transfer activity"/>
    <property type="evidence" value="ECO:0007669"/>
    <property type="project" value="UniProtKB-UniRule"/>
</dbReference>
<dbReference type="GO" id="GO:0045454">
    <property type="term" value="P:cell redox homeostasis"/>
    <property type="evidence" value="ECO:0007669"/>
    <property type="project" value="TreeGrafter"/>
</dbReference>
<evidence type="ECO:0000256" key="2">
    <source>
        <dbReference type="ARBA" id="ARBA00007241"/>
    </source>
</evidence>
<feature type="region of interest" description="Disordered" evidence="19">
    <location>
        <begin position="152"/>
        <end position="172"/>
    </location>
</feature>
<gene>
    <name evidence="18 21" type="primary">dsbD</name>
    <name evidence="21" type="ORF">VQ7734_04164</name>
</gene>
<comment type="caution">
    <text evidence="18">Lacks conserved residue(s) required for the propagation of feature annotation.</text>
</comment>
<proteinExistence type="inferred from homology"/>
<keyword evidence="5 18" id="KW-0997">Cell inner membrane</keyword>
<dbReference type="Pfam" id="PF02683">
    <property type="entry name" value="DsbD_TM"/>
    <property type="match status" value="1"/>
</dbReference>
<dbReference type="HAMAP" id="MF_00399">
    <property type="entry name" value="DbsD"/>
    <property type="match status" value="1"/>
</dbReference>
<reference evidence="22" key="1">
    <citation type="submission" date="2016-12" db="EMBL/GenBank/DDBJ databases">
        <authorList>
            <person name="Rodrigo-Torres L."/>
            <person name="Arahal R.D."/>
            <person name="Lucena T."/>
        </authorList>
    </citation>
    <scope>NUCLEOTIDE SEQUENCE [LARGE SCALE GENOMIC DNA]</scope>
</reference>
<evidence type="ECO:0000256" key="8">
    <source>
        <dbReference type="ARBA" id="ARBA00022748"/>
    </source>
</evidence>
<dbReference type="CDD" id="cd02953">
    <property type="entry name" value="DsbDgamma"/>
    <property type="match status" value="1"/>
</dbReference>
<keyword evidence="8 18" id="KW-0201">Cytochrome c-type biogenesis</keyword>
<feature type="domain" description="Thioredoxin" evidence="20">
    <location>
        <begin position="444"/>
        <end position="585"/>
    </location>
</feature>
<evidence type="ECO:0000256" key="16">
    <source>
        <dbReference type="ARBA" id="ARBA00047388"/>
    </source>
</evidence>
<dbReference type="InterPro" id="IPR022910">
    <property type="entry name" value="Thiol_diS_interchange_DbsD"/>
</dbReference>
<feature type="disulfide bond" description="Redox-active" evidence="18">
    <location>
        <begin position="500"/>
        <end position="503"/>
    </location>
</feature>
<evidence type="ECO:0000256" key="14">
    <source>
        <dbReference type="ARBA" id="ARBA00023157"/>
    </source>
</evidence>
<keyword evidence="4 18" id="KW-1003">Cell membrane</keyword>
<dbReference type="GO" id="GO:0047134">
    <property type="term" value="F:protein-disulfide reductase [NAD(P)H] activity"/>
    <property type="evidence" value="ECO:0007669"/>
    <property type="project" value="UniProtKB-UniRule"/>
</dbReference>
<dbReference type="PROSITE" id="PS51352">
    <property type="entry name" value="THIOREDOXIN_2"/>
    <property type="match status" value="1"/>
</dbReference>
<dbReference type="InterPro" id="IPR036929">
    <property type="entry name" value="DsbDN_sf"/>
</dbReference>
<feature type="compositionally biased region" description="Low complexity" evidence="19">
    <location>
        <begin position="152"/>
        <end position="168"/>
    </location>
</feature>
<evidence type="ECO:0000256" key="6">
    <source>
        <dbReference type="ARBA" id="ARBA00022692"/>
    </source>
</evidence>